<dbReference type="AlphaFoldDB" id="A0A5N6QJN1"/>
<dbReference type="Proteomes" id="UP000327013">
    <property type="component" value="Chromosome 1"/>
</dbReference>
<name>A0A5N6QJN1_9ROSI</name>
<gene>
    <name evidence="1" type="ORF">FH972_003367</name>
</gene>
<sequence>MARDPPQEEARHMSYGNQAKAWSLWSHLWMIQFHRENASDWPSILEVSSMLKSEATAMRIPKVPAFSTKRTEDVENKSELLL</sequence>
<proteinExistence type="predicted"/>
<organism evidence="1 2">
    <name type="scientific">Carpinus fangiana</name>
    <dbReference type="NCBI Taxonomy" id="176857"/>
    <lineage>
        <taxon>Eukaryota</taxon>
        <taxon>Viridiplantae</taxon>
        <taxon>Streptophyta</taxon>
        <taxon>Embryophyta</taxon>
        <taxon>Tracheophyta</taxon>
        <taxon>Spermatophyta</taxon>
        <taxon>Magnoliopsida</taxon>
        <taxon>eudicotyledons</taxon>
        <taxon>Gunneridae</taxon>
        <taxon>Pentapetalae</taxon>
        <taxon>rosids</taxon>
        <taxon>fabids</taxon>
        <taxon>Fagales</taxon>
        <taxon>Betulaceae</taxon>
        <taxon>Carpinus</taxon>
    </lineage>
</organism>
<evidence type="ECO:0000313" key="1">
    <source>
        <dbReference type="EMBL" id="KAE7998869.1"/>
    </source>
</evidence>
<accession>A0A5N6QJN1</accession>
<evidence type="ECO:0000313" key="2">
    <source>
        <dbReference type="Proteomes" id="UP000327013"/>
    </source>
</evidence>
<protein>
    <submittedName>
        <fullName evidence="1">Uncharacterized protein</fullName>
    </submittedName>
</protein>
<reference evidence="1 2" key="1">
    <citation type="submission" date="2019-06" db="EMBL/GenBank/DDBJ databases">
        <title>A chromosomal-level reference genome of Carpinus fangiana (Coryloideae, Betulaceae).</title>
        <authorList>
            <person name="Yang X."/>
            <person name="Wang Z."/>
            <person name="Zhang L."/>
            <person name="Hao G."/>
            <person name="Liu J."/>
            <person name="Yang Y."/>
        </authorList>
    </citation>
    <scope>NUCLEOTIDE SEQUENCE [LARGE SCALE GENOMIC DNA]</scope>
    <source>
        <strain evidence="1">Cfa_2016G</strain>
        <tissue evidence="1">Leaf</tissue>
    </source>
</reference>
<dbReference type="EMBL" id="CM017321">
    <property type="protein sequence ID" value="KAE7998869.1"/>
    <property type="molecule type" value="Genomic_DNA"/>
</dbReference>
<keyword evidence="2" id="KW-1185">Reference proteome</keyword>